<evidence type="ECO:0000256" key="2">
    <source>
        <dbReference type="ARBA" id="ARBA00022737"/>
    </source>
</evidence>
<dbReference type="CDD" id="cd05009">
    <property type="entry name" value="SIS_GlmS_GlmD_2"/>
    <property type="match status" value="1"/>
</dbReference>
<gene>
    <name evidence="4" type="ORF">Ga0061061_103413</name>
</gene>
<dbReference type="PROSITE" id="PS51464">
    <property type="entry name" value="SIS"/>
    <property type="match status" value="2"/>
</dbReference>
<keyword evidence="1" id="KW-0808">Transferase</keyword>
<feature type="domain" description="SIS" evidence="3">
    <location>
        <begin position="32"/>
        <end position="175"/>
    </location>
</feature>
<keyword evidence="1" id="KW-0032">Aminotransferase</keyword>
<comment type="caution">
    <text evidence="4">The sequence shown here is derived from an EMBL/GenBank/DDBJ whole genome shotgun (WGS) entry which is preliminary data.</text>
</comment>
<dbReference type="InterPro" id="IPR035490">
    <property type="entry name" value="GlmS/FrlB_SIS"/>
</dbReference>
<dbReference type="CDD" id="cd05008">
    <property type="entry name" value="SIS_GlmS_GlmD_1"/>
    <property type="match status" value="1"/>
</dbReference>
<evidence type="ECO:0000313" key="5">
    <source>
        <dbReference type="Proteomes" id="UP000182178"/>
    </source>
</evidence>
<dbReference type="Proteomes" id="UP000182178">
    <property type="component" value="Unassembled WGS sequence"/>
</dbReference>
<evidence type="ECO:0000256" key="1">
    <source>
        <dbReference type="ARBA" id="ARBA00022576"/>
    </source>
</evidence>
<evidence type="ECO:0000313" key="4">
    <source>
        <dbReference type="EMBL" id="CUA87607.1"/>
    </source>
</evidence>
<dbReference type="EMBL" id="CYHC01000003">
    <property type="protein sequence ID" value="CUA87607.1"/>
    <property type="molecule type" value="Genomic_DNA"/>
</dbReference>
<evidence type="ECO:0000259" key="3">
    <source>
        <dbReference type="PROSITE" id="PS51464"/>
    </source>
</evidence>
<dbReference type="InterPro" id="IPR001347">
    <property type="entry name" value="SIS_dom"/>
</dbReference>
<dbReference type="PANTHER" id="PTHR10937:SF8">
    <property type="entry name" value="AMINOTRANSFERASE-RELATED"/>
    <property type="match status" value="1"/>
</dbReference>
<dbReference type="PANTHER" id="PTHR10937">
    <property type="entry name" value="GLUCOSAMINE--FRUCTOSE-6-PHOSPHATE AMINOTRANSFERASE, ISOMERIZING"/>
    <property type="match status" value="1"/>
</dbReference>
<keyword evidence="5" id="KW-1185">Reference proteome</keyword>
<protein>
    <submittedName>
        <fullName evidence="4">Fructoselysine-6-P-deglycase FrlB and related proteins with duplicated sugar isomerase (SIS) domain</fullName>
    </submittedName>
</protein>
<dbReference type="GO" id="GO:0016853">
    <property type="term" value="F:isomerase activity"/>
    <property type="evidence" value="ECO:0007669"/>
    <property type="project" value="UniProtKB-KW"/>
</dbReference>
<sequence>MNPMTEMERETREAPQAVARLLDASLDDLTALGRRLSGMAPPIVATCARGTSDHAAGYLKYLLEIATGTPVASLGPSLASVYDAPLRLRGAVLFTISQSGQSPDIVALQAAARAAGALTVALVNVDDSPVAQAADVAIPLQAGVERSVAATKSFIAAAAAAATIVAAWAGDERLLAAIRGLPKSLAEALAADWSALEEPLSTASSCYMVGRGPALAIAQEAALKSKETAAIHAEAFSTAEIMHGPLRLVRADFPILAFLPEDRAAAAGRAALQRLQAAGGHVFPAATADAPGKRLPVAATGHAHLDPLSMAVSFYGLIEKVSRLRGFDPDRPPHLLKVTETV</sequence>
<accession>A0ABP2A519</accession>
<keyword evidence="4" id="KW-0413">Isomerase</keyword>
<dbReference type="Gene3D" id="3.40.50.10490">
    <property type="entry name" value="Glucose-6-phosphate isomerase like protein, domain 1"/>
    <property type="match status" value="2"/>
</dbReference>
<reference evidence="4 5" key="1">
    <citation type="submission" date="2015-08" db="EMBL/GenBank/DDBJ databases">
        <authorList>
            <person name="Varghese N."/>
        </authorList>
    </citation>
    <scope>NUCLEOTIDE SEQUENCE [LARGE SCALE GENOMIC DNA]</scope>
    <source>
        <strain evidence="4 5">DSM 18167</strain>
    </source>
</reference>
<proteinExistence type="predicted"/>
<organism evidence="4 5">
    <name type="scientific">Chelatococcus sambhunathii</name>
    <dbReference type="NCBI Taxonomy" id="363953"/>
    <lineage>
        <taxon>Bacteria</taxon>
        <taxon>Pseudomonadati</taxon>
        <taxon>Pseudomonadota</taxon>
        <taxon>Alphaproteobacteria</taxon>
        <taxon>Hyphomicrobiales</taxon>
        <taxon>Chelatococcaceae</taxon>
        <taxon>Chelatococcus</taxon>
    </lineage>
</organism>
<dbReference type="Pfam" id="PF01380">
    <property type="entry name" value="SIS"/>
    <property type="match status" value="2"/>
</dbReference>
<dbReference type="SUPFAM" id="SSF53697">
    <property type="entry name" value="SIS domain"/>
    <property type="match status" value="1"/>
</dbReference>
<name>A0ABP2A519_9HYPH</name>
<feature type="domain" description="SIS" evidence="3">
    <location>
        <begin position="196"/>
        <end position="327"/>
    </location>
</feature>
<dbReference type="InterPro" id="IPR035466">
    <property type="entry name" value="GlmS/AgaS_SIS"/>
</dbReference>
<keyword evidence="2" id="KW-0677">Repeat</keyword>
<dbReference type="InterPro" id="IPR046348">
    <property type="entry name" value="SIS_dom_sf"/>
</dbReference>